<protein>
    <submittedName>
        <fullName evidence="1">Uncharacterized protein</fullName>
    </submittedName>
</protein>
<accession>A0A382RFD9</accession>
<gene>
    <name evidence="1" type="ORF">METZ01_LOCUS349283</name>
</gene>
<evidence type="ECO:0000313" key="1">
    <source>
        <dbReference type="EMBL" id="SVC96429.1"/>
    </source>
</evidence>
<dbReference type="EMBL" id="UINC01121337">
    <property type="protein sequence ID" value="SVC96429.1"/>
    <property type="molecule type" value="Genomic_DNA"/>
</dbReference>
<feature type="non-terminal residue" evidence="1">
    <location>
        <position position="48"/>
    </location>
</feature>
<reference evidence="1" key="1">
    <citation type="submission" date="2018-05" db="EMBL/GenBank/DDBJ databases">
        <authorList>
            <person name="Lanie J.A."/>
            <person name="Ng W.-L."/>
            <person name="Kazmierczak K.M."/>
            <person name="Andrzejewski T.M."/>
            <person name="Davidsen T.M."/>
            <person name="Wayne K.J."/>
            <person name="Tettelin H."/>
            <person name="Glass J.I."/>
            <person name="Rusch D."/>
            <person name="Podicherti R."/>
            <person name="Tsui H.-C.T."/>
            <person name="Winkler M.E."/>
        </authorList>
    </citation>
    <scope>NUCLEOTIDE SEQUENCE</scope>
</reference>
<name>A0A382RFD9_9ZZZZ</name>
<proteinExistence type="predicted"/>
<dbReference type="AlphaFoldDB" id="A0A382RFD9"/>
<organism evidence="1">
    <name type="scientific">marine metagenome</name>
    <dbReference type="NCBI Taxonomy" id="408172"/>
    <lineage>
        <taxon>unclassified sequences</taxon>
        <taxon>metagenomes</taxon>
        <taxon>ecological metagenomes</taxon>
    </lineage>
</organism>
<sequence length="48" mass="5765">MFCYVTIPKVYLNTKKPAILYNPNKYFIRYQVPDPLATEYWGINILHN</sequence>